<keyword evidence="3" id="KW-1185">Reference proteome</keyword>
<organism evidence="2 3">
    <name type="scientific">Roseisolibacter agri</name>
    <dbReference type="NCBI Taxonomy" id="2014610"/>
    <lineage>
        <taxon>Bacteria</taxon>
        <taxon>Pseudomonadati</taxon>
        <taxon>Gemmatimonadota</taxon>
        <taxon>Gemmatimonadia</taxon>
        <taxon>Gemmatimonadales</taxon>
        <taxon>Gemmatimonadaceae</taxon>
        <taxon>Roseisolibacter</taxon>
    </lineage>
</organism>
<gene>
    <name evidence="2" type="ORF">rosag_11220</name>
</gene>
<dbReference type="EMBL" id="BRXS01000002">
    <property type="protein sequence ID" value="GLC24609.1"/>
    <property type="molecule type" value="Genomic_DNA"/>
</dbReference>
<feature type="transmembrane region" description="Helical" evidence="1">
    <location>
        <begin position="50"/>
        <end position="69"/>
    </location>
</feature>
<dbReference type="AlphaFoldDB" id="A0AA37Q1G3"/>
<keyword evidence="1" id="KW-1133">Transmembrane helix</keyword>
<sequence length="87" mass="8579">MAGLALFLGGAFLLVALACLSYLVYSLLVSAPAPEMPGAPAPGADSAALGVALSAVAALLSLGVGYGLWSVGRRLPGAPTFVRPPVE</sequence>
<reference evidence="2" key="1">
    <citation type="submission" date="2022-08" db="EMBL/GenBank/DDBJ databases">
        <title>Draft genome sequencing of Roseisolibacter agri AW1220.</title>
        <authorList>
            <person name="Tobiishi Y."/>
            <person name="Tonouchi A."/>
        </authorList>
    </citation>
    <scope>NUCLEOTIDE SEQUENCE</scope>
    <source>
        <strain evidence="2">AW1220</strain>
    </source>
</reference>
<dbReference type="Proteomes" id="UP001161325">
    <property type="component" value="Unassembled WGS sequence"/>
</dbReference>
<protein>
    <submittedName>
        <fullName evidence="2">Uncharacterized protein</fullName>
    </submittedName>
</protein>
<evidence type="ECO:0000313" key="2">
    <source>
        <dbReference type="EMBL" id="GLC24609.1"/>
    </source>
</evidence>
<keyword evidence="1" id="KW-0472">Membrane</keyword>
<keyword evidence="1" id="KW-0812">Transmembrane</keyword>
<dbReference type="RefSeq" id="WP_284349054.1">
    <property type="nucleotide sequence ID" value="NZ_BRXS01000002.1"/>
</dbReference>
<comment type="caution">
    <text evidence="2">The sequence shown here is derived from an EMBL/GenBank/DDBJ whole genome shotgun (WGS) entry which is preliminary data.</text>
</comment>
<accession>A0AA37Q1G3</accession>
<evidence type="ECO:0000256" key="1">
    <source>
        <dbReference type="SAM" id="Phobius"/>
    </source>
</evidence>
<name>A0AA37Q1G3_9BACT</name>
<proteinExistence type="predicted"/>
<evidence type="ECO:0000313" key="3">
    <source>
        <dbReference type="Proteomes" id="UP001161325"/>
    </source>
</evidence>